<keyword evidence="3" id="KW-0186">Copper</keyword>
<feature type="region of interest" description="Disordered" evidence="4">
    <location>
        <begin position="217"/>
        <end position="264"/>
    </location>
</feature>
<dbReference type="PROSITE" id="PS00080">
    <property type="entry name" value="MULTICOPPER_OXIDASE2"/>
    <property type="match status" value="1"/>
</dbReference>
<dbReference type="InterPro" id="IPR034279">
    <property type="entry name" value="CuRO_3_CopA"/>
</dbReference>
<dbReference type="CDD" id="cd13896">
    <property type="entry name" value="CuRO_3_CopA"/>
    <property type="match status" value="1"/>
</dbReference>
<proteinExistence type="predicted"/>
<feature type="compositionally biased region" description="Basic and acidic residues" evidence="4">
    <location>
        <begin position="221"/>
        <end position="251"/>
    </location>
</feature>
<dbReference type="InterPro" id="IPR045087">
    <property type="entry name" value="Cu-oxidase_fam"/>
</dbReference>
<sequence length="532" mass="58425">MSDSKDTKHALDRRRFLRTGTAALAGLGLGTAGLSLVGCESGRTEAAGSVAAPARGTPDGGPMQAMRLVAEPVEVEVGPGRVWRTWGYGGQYPGPEIRVREGERLRVTVENRLPDGAGTTVHWHGVPVPNAVDGVPGLTQEPIPPGETFVYEYEAAPAGTYMYHSHVGLQLDRGLIGPLIIEERTPHVSYDREYTVMLDDFLPGAPQPLEVLAASGQRGGMMDRGRGDRRGRRGDRGDRGEGGRREGWWRGDRHRRGGMMGGGKGGIVPPYEGLMINGHLPEDPAVFDVKEGERVRLRLINPSSATTYHLALAGHRLTVTHADGQPVEPVEVDSLLIGMGERYDVVVEATQPGAHTLLARTVEGDAPPARAILRYQGSRQNRPPEGQVPEGLRGGRRLRYADLQSARPLPQPLADGGVPDRTFDLRLSGGMMMSRGEWFIDGQRYPDADPLEIREGERVRVNMRNMSMMLHPMHLHGHFFRTGGILKDTVLLEPHMGRASFDFVADNPGRWFFHCHNLYHLHAGMAREVRYV</sequence>
<dbReference type="SUPFAM" id="SSF49503">
    <property type="entry name" value="Cupredoxins"/>
    <property type="match status" value="3"/>
</dbReference>
<evidence type="ECO:0000259" key="6">
    <source>
        <dbReference type="Pfam" id="PF07731"/>
    </source>
</evidence>
<gene>
    <name evidence="8" type="ORF">CRI93_12750</name>
</gene>
<reference evidence="8 9" key="1">
    <citation type="submission" date="2017-10" db="EMBL/GenBank/DDBJ databases">
        <title>Draft genome of Longimonas halophila.</title>
        <authorList>
            <person name="Goh K.M."/>
            <person name="Shamsir M.S."/>
            <person name="Lim S.W."/>
        </authorList>
    </citation>
    <scope>NUCLEOTIDE SEQUENCE [LARGE SCALE GENOMIC DNA]</scope>
    <source>
        <strain evidence="8 9">KCTC 42399</strain>
    </source>
</reference>
<organism evidence="8 9">
    <name type="scientific">Longimonas halophila</name>
    <dbReference type="NCBI Taxonomy" id="1469170"/>
    <lineage>
        <taxon>Bacteria</taxon>
        <taxon>Pseudomonadati</taxon>
        <taxon>Rhodothermota</taxon>
        <taxon>Rhodothermia</taxon>
        <taxon>Rhodothermales</taxon>
        <taxon>Salisaetaceae</taxon>
        <taxon>Longimonas</taxon>
    </lineage>
</organism>
<dbReference type="RefSeq" id="WP_098063021.1">
    <property type="nucleotide sequence ID" value="NZ_PDEP01000013.1"/>
</dbReference>
<dbReference type="PROSITE" id="PS51318">
    <property type="entry name" value="TAT"/>
    <property type="match status" value="1"/>
</dbReference>
<evidence type="ECO:0000313" key="8">
    <source>
        <dbReference type="EMBL" id="PEN05558.1"/>
    </source>
</evidence>
<dbReference type="PANTHER" id="PTHR11709">
    <property type="entry name" value="MULTI-COPPER OXIDASE"/>
    <property type="match status" value="1"/>
</dbReference>
<dbReference type="InterPro" id="IPR033138">
    <property type="entry name" value="Cu_oxidase_CS"/>
</dbReference>
<dbReference type="Proteomes" id="UP000221024">
    <property type="component" value="Unassembled WGS sequence"/>
</dbReference>
<dbReference type="Pfam" id="PF07732">
    <property type="entry name" value="Cu-oxidase_3"/>
    <property type="match status" value="1"/>
</dbReference>
<feature type="domain" description="Plastocyanin-like" evidence="5">
    <location>
        <begin position="262"/>
        <end position="378"/>
    </location>
</feature>
<dbReference type="AlphaFoldDB" id="A0A2H3NJF2"/>
<evidence type="ECO:0000313" key="9">
    <source>
        <dbReference type="Proteomes" id="UP000221024"/>
    </source>
</evidence>
<feature type="domain" description="Plastocyanin-like" evidence="6">
    <location>
        <begin position="433"/>
        <end position="530"/>
    </location>
</feature>
<dbReference type="PROSITE" id="PS00079">
    <property type="entry name" value="MULTICOPPER_OXIDASE1"/>
    <property type="match status" value="1"/>
</dbReference>
<dbReference type="OrthoDB" id="9757546at2"/>
<keyword evidence="9" id="KW-1185">Reference proteome</keyword>
<dbReference type="InterPro" id="IPR011707">
    <property type="entry name" value="Cu-oxidase-like_N"/>
</dbReference>
<dbReference type="Pfam" id="PF07731">
    <property type="entry name" value="Cu-oxidase_2"/>
    <property type="match status" value="1"/>
</dbReference>
<evidence type="ECO:0000256" key="2">
    <source>
        <dbReference type="ARBA" id="ARBA00023002"/>
    </source>
</evidence>
<protein>
    <submittedName>
        <fullName evidence="8">Copper oxidase</fullName>
    </submittedName>
</protein>
<comment type="caution">
    <text evidence="8">The sequence shown here is derived from an EMBL/GenBank/DDBJ whole genome shotgun (WGS) entry which is preliminary data.</text>
</comment>
<evidence type="ECO:0000259" key="7">
    <source>
        <dbReference type="Pfam" id="PF07732"/>
    </source>
</evidence>
<dbReference type="InterPro" id="IPR008972">
    <property type="entry name" value="Cupredoxin"/>
</dbReference>
<dbReference type="InterPro" id="IPR011706">
    <property type="entry name" value="Cu-oxidase_C"/>
</dbReference>
<evidence type="ECO:0000256" key="4">
    <source>
        <dbReference type="SAM" id="MobiDB-lite"/>
    </source>
</evidence>
<dbReference type="Gene3D" id="2.60.40.420">
    <property type="entry name" value="Cupredoxins - blue copper proteins"/>
    <property type="match status" value="3"/>
</dbReference>
<dbReference type="GO" id="GO:0016491">
    <property type="term" value="F:oxidoreductase activity"/>
    <property type="evidence" value="ECO:0007669"/>
    <property type="project" value="UniProtKB-KW"/>
</dbReference>
<name>A0A2H3NJF2_9BACT</name>
<dbReference type="CDD" id="cd13861">
    <property type="entry name" value="CuRO_1_CumA_like"/>
    <property type="match status" value="1"/>
</dbReference>
<keyword evidence="2" id="KW-0560">Oxidoreductase</keyword>
<evidence type="ECO:0000256" key="3">
    <source>
        <dbReference type="ARBA" id="ARBA00023008"/>
    </source>
</evidence>
<accession>A0A2H3NJF2</accession>
<feature type="domain" description="Plastocyanin-like" evidence="7">
    <location>
        <begin position="83"/>
        <end position="184"/>
    </location>
</feature>
<dbReference type="InterPro" id="IPR006311">
    <property type="entry name" value="TAT_signal"/>
</dbReference>
<dbReference type="Pfam" id="PF00394">
    <property type="entry name" value="Cu-oxidase"/>
    <property type="match status" value="1"/>
</dbReference>
<dbReference type="PANTHER" id="PTHR11709:SF394">
    <property type="entry name" value="FI03373P-RELATED"/>
    <property type="match status" value="1"/>
</dbReference>
<evidence type="ECO:0000256" key="1">
    <source>
        <dbReference type="ARBA" id="ARBA00022723"/>
    </source>
</evidence>
<dbReference type="InterPro" id="IPR001117">
    <property type="entry name" value="Cu-oxidase_2nd"/>
</dbReference>
<dbReference type="GO" id="GO:0005507">
    <property type="term" value="F:copper ion binding"/>
    <property type="evidence" value="ECO:0007669"/>
    <property type="project" value="InterPro"/>
</dbReference>
<dbReference type="InterPro" id="IPR002355">
    <property type="entry name" value="Cu_oxidase_Cu_BS"/>
</dbReference>
<keyword evidence="1" id="KW-0479">Metal-binding</keyword>
<evidence type="ECO:0000259" key="5">
    <source>
        <dbReference type="Pfam" id="PF00394"/>
    </source>
</evidence>
<dbReference type="EMBL" id="PDEP01000013">
    <property type="protein sequence ID" value="PEN05558.1"/>
    <property type="molecule type" value="Genomic_DNA"/>
</dbReference>